<reference evidence="1" key="1">
    <citation type="submission" date="2023-03" db="EMBL/GenBank/DDBJ databases">
        <title>Massive genome expansion in bonnet fungi (Mycena s.s.) driven by repeated elements and novel gene families across ecological guilds.</title>
        <authorList>
            <consortium name="Lawrence Berkeley National Laboratory"/>
            <person name="Harder C.B."/>
            <person name="Miyauchi S."/>
            <person name="Viragh M."/>
            <person name="Kuo A."/>
            <person name="Thoen E."/>
            <person name="Andreopoulos B."/>
            <person name="Lu D."/>
            <person name="Skrede I."/>
            <person name="Drula E."/>
            <person name="Henrissat B."/>
            <person name="Morin E."/>
            <person name="Kohler A."/>
            <person name="Barry K."/>
            <person name="LaButti K."/>
            <person name="Morin E."/>
            <person name="Salamov A."/>
            <person name="Lipzen A."/>
            <person name="Mereny Z."/>
            <person name="Hegedus B."/>
            <person name="Baldrian P."/>
            <person name="Stursova M."/>
            <person name="Weitz H."/>
            <person name="Taylor A."/>
            <person name="Grigoriev I.V."/>
            <person name="Nagy L.G."/>
            <person name="Martin F."/>
            <person name="Kauserud H."/>
        </authorList>
    </citation>
    <scope>NUCLEOTIDE SEQUENCE</scope>
    <source>
        <strain evidence="1">CBHHK002</strain>
    </source>
</reference>
<dbReference type="AlphaFoldDB" id="A0AAD7A9F6"/>
<evidence type="ECO:0000313" key="2">
    <source>
        <dbReference type="Proteomes" id="UP001218218"/>
    </source>
</evidence>
<keyword evidence="2" id="KW-1185">Reference proteome</keyword>
<accession>A0AAD7A9F6</accession>
<dbReference type="Proteomes" id="UP001218218">
    <property type="component" value="Unassembled WGS sequence"/>
</dbReference>
<comment type="caution">
    <text evidence="1">The sequence shown here is derived from an EMBL/GenBank/DDBJ whole genome shotgun (WGS) entry which is preliminary data.</text>
</comment>
<sequence>MTSGSLIHLPGSLCPPAVELTCHAHNAVWQPDPPATLTTSFGGRIHLPRSVGSPAVEFTRRPRYVVWQRDSPATLTMFSGSRIHPPPSLYSLAARSTCHAHYVPRQVNLPAQLTTHLAARSTRHARCVHRRSNPPATLVPDYVLWRQDPHTQPFLAVESTCQSRCFLWQPDAPAMKLQQIAPPTYSLCKITLPTPSICLATCSPRPAVKSHRQHFYFDWWWNHTANMLYGIFTPHTHSFRLAI</sequence>
<organism evidence="1 2">
    <name type="scientific">Mycena albidolilacea</name>
    <dbReference type="NCBI Taxonomy" id="1033008"/>
    <lineage>
        <taxon>Eukaryota</taxon>
        <taxon>Fungi</taxon>
        <taxon>Dikarya</taxon>
        <taxon>Basidiomycota</taxon>
        <taxon>Agaricomycotina</taxon>
        <taxon>Agaricomycetes</taxon>
        <taxon>Agaricomycetidae</taxon>
        <taxon>Agaricales</taxon>
        <taxon>Marasmiineae</taxon>
        <taxon>Mycenaceae</taxon>
        <taxon>Mycena</taxon>
    </lineage>
</organism>
<dbReference type="EMBL" id="JARIHO010000012">
    <property type="protein sequence ID" value="KAJ7352085.1"/>
    <property type="molecule type" value="Genomic_DNA"/>
</dbReference>
<proteinExistence type="predicted"/>
<name>A0AAD7A9F6_9AGAR</name>
<gene>
    <name evidence="1" type="ORF">DFH08DRAFT_1077871</name>
</gene>
<evidence type="ECO:0000313" key="1">
    <source>
        <dbReference type="EMBL" id="KAJ7352085.1"/>
    </source>
</evidence>
<protein>
    <submittedName>
        <fullName evidence="1">Uncharacterized protein</fullName>
    </submittedName>
</protein>